<proteinExistence type="predicted"/>
<dbReference type="Proteomes" id="UP000002350">
    <property type="component" value="Chromosome"/>
</dbReference>
<evidence type="ECO:0000313" key="1">
    <source>
        <dbReference type="EMBL" id="BAJ04244.1"/>
    </source>
</evidence>
<dbReference type="HOGENOM" id="CLU_3296453_0_0_6"/>
<gene>
    <name evidence="1" type="ordered locus">SVI_4273</name>
</gene>
<evidence type="ECO:0000313" key="2">
    <source>
        <dbReference type="Proteomes" id="UP000002350"/>
    </source>
</evidence>
<dbReference type="RefSeq" id="WP_013053527.1">
    <property type="nucleotide sequence ID" value="NC_014012.1"/>
</dbReference>
<accession>D4ZF80</accession>
<organism evidence="1 2">
    <name type="scientific">Shewanella violacea (strain JCM 10179 / CIP 106290 / LMG 19151 / DSS12)</name>
    <dbReference type="NCBI Taxonomy" id="637905"/>
    <lineage>
        <taxon>Bacteria</taxon>
        <taxon>Pseudomonadati</taxon>
        <taxon>Pseudomonadota</taxon>
        <taxon>Gammaproteobacteria</taxon>
        <taxon>Alteromonadales</taxon>
        <taxon>Shewanellaceae</taxon>
        <taxon>Shewanella</taxon>
    </lineage>
</organism>
<sequence>MNVDGRDAIVEPTGTCACGDSLEYQDIRLLQAIDDSEGKI</sequence>
<name>D4ZF80_SHEVD</name>
<dbReference type="EMBL" id="AP011177">
    <property type="protein sequence ID" value="BAJ04244.1"/>
    <property type="molecule type" value="Genomic_DNA"/>
</dbReference>
<protein>
    <submittedName>
        <fullName evidence="1">Uncharacterized protein</fullName>
    </submittedName>
</protein>
<reference evidence="2" key="1">
    <citation type="journal article" date="2010" name="Mol. Biosyst.">
        <title>Complete genome sequence and comparative analysis of Shewanella violacea, a psychrophilic and piezophilic bacterium from deep sea floor sediments.</title>
        <authorList>
            <person name="Aono E."/>
            <person name="Baba T."/>
            <person name="Ara T."/>
            <person name="Nishi T."/>
            <person name="Nakamichi T."/>
            <person name="Inamoto E."/>
            <person name="Toyonaga H."/>
            <person name="Hasegawa M."/>
            <person name="Takai Y."/>
            <person name="Okumura Y."/>
            <person name="Baba M."/>
            <person name="Tomita M."/>
            <person name="Kato C."/>
            <person name="Oshima T."/>
            <person name="Nakasone K."/>
            <person name="Mori H."/>
        </authorList>
    </citation>
    <scope>NUCLEOTIDE SEQUENCE [LARGE SCALE GENOMIC DNA]</scope>
    <source>
        <strain evidence="2">JCM 10179 / CIP 106290 / LMG 19151 / DSS12</strain>
    </source>
</reference>
<keyword evidence="2" id="KW-1185">Reference proteome</keyword>
<dbReference type="AlphaFoldDB" id="D4ZF80"/>
<dbReference type="KEGG" id="svo:SVI_4273"/>